<organism evidence="2 3">
    <name type="scientific">Eumeta variegata</name>
    <name type="common">Bagworm moth</name>
    <name type="synonym">Eumeta japonica</name>
    <dbReference type="NCBI Taxonomy" id="151549"/>
    <lineage>
        <taxon>Eukaryota</taxon>
        <taxon>Metazoa</taxon>
        <taxon>Ecdysozoa</taxon>
        <taxon>Arthropoda</taxon>
        <taxon>Hexapoda</taxon>
        <taxon>Insecta</taxon>
        <taxon>Pterygota</taxon>
        <taxon>Neoptera</taxon>
        <taxon>Endopterygota</taxon>
        <taxon>Lepidoptera</taxon>
        <taxon>Glossata</taxon>
        <taxon>Ditrysia</taxon>
        <taxon>Tineoidea</taxon>
        <taxon>Psychidae</taxon>
        <taxon>Oiketicinae</taxon>
        <taxon>Eumeta</taxon>
    </lineage>
</organism>
<feature type="region of interest" description="Disordered" evidence="1">
    <location>
        <begin position="27"/>
        <end position="47"/>
    </location>
</feature>
<evidence type="ECO:0000256" key="1">
    <source>
        <dbReference type="SAM" id="MobiDB-lite"/>
    </source>
</evidence>
<name>A0A4C1W2I3_EUMVA</name>
<accession>A0A4C1W2I3</accession>
<evidence type="ECO:0000313" key="2">
    <source>
        <dbReference type="EMBL" id="GBP44404.1"/>
    </source>
</evidence>
<proteinExistence type="predicted"/>
<dbReference type="Proteomes" id="UP000299102">
    <property type="component" value="Unassembled WGS sequence"/>
</dbReference>
<reference evidence="2 3" key="1">
    <citation type="journal article" date="2019" name="Commun. Biol.">
        <title>The bagworm genome reveals a unique fibroin gene that provides high tensile strength.</title>
        <authorList>
            <person name="Kono N."/>
            <person name="Nakamura H."/>
            <person name="Ohtoshi R."/>
            <person name="Tomita M."/>
            <person name="Numata K."/>
            <person name="Arakawa K."/>
        </authorList>
    </citation>
    <scope>NUCLEOTIDE SEQUENCE [LARGE SCALE GENOMIC DNA]</scope>
</reference>
<keyword evidence="3" id="KW-1185">Reference proteome</keyword>
<sequence>MRVRRYFSKRMFVFLQNSADRRRLARAVTGRGGDGAGSTAEHLSHPPIILPESYGSWGQRLRAENYVRSAGRTRTGVICERSALDGHAAPQCQPMR</sequence>
<dbReference type="AlphaFoldDB" id="A0A4C1W2I3"/>
<dbReference type="EMBL" id="BGZK01000452">
    <property type="protein sequence ID" value="GBP44404.1"/>
    <property type="molecule type" value="Genomic_DNA"/>
</dbReference>
<protein>
    <submittedName>
        <fullName evidence="2">Uncharacterized protein</fullName>
    </submittedName>
</protein>
<evidence type="ECO:0000313" key="3">
    <source>
        <dbReference type="Proteomes" id="UP000299102"/>
    </source>
</evidence>
<comment type="caution">
    <text evidence="2">The sequence shown here is derived from an EMBL/GenBank/DDBJ whole genome shotgun (WGS) entry which is preliminary data.</text>
</comment>
<gene>
    <name evidence="2" type="ORF">EVAR_81319_1</name>
</gene>